<dbReference type="PANTHER" id="PTHR43179:SF7">
    <property type="entry name" value="RHAMNOSYLTRANSFERASE WBBL"/>
    <property type="match status" value="1"/>
</dbReference>
<dbReference type="Pfam" id="PF00535">
    <property type="entry name" value="Glycos_transf_2"/>
    <property type="match status" value="1"/>
</dbReference>
<evidence type="ECO:0000313" key="2">
    <source>
        <dbReference type="EMBL" id="MFC5405514.1"/>
    </source>
</evidence>
<dbReference type="GO" id="GO:0016757">
    <property type="term" value="F:glycosyltransferase activity"/>
    <property type="evidence" value="ECO:0007669"/>
    <property type="project" value="UniProtKB-KW"/>
</dbReference>
<dbReference type="CDD" id="cd04186">
    <property type="entry name" value="GT_2_like_c"/>
    <property type="match status" value="1"/>
</dbReference>
<keyword evidence="2" id="KW-0328">Glycosyltransferase</keyword>
<organism evidence="2 3">
    <name type="scientific">Cohnella soli</name>
    <dbReference type="NCBI Taxonomy" id="425005"/>
    <lineage>
        <taxon>Bacteria</taxon>
        <taxon>Bacillati</taxon>
        <taxon>Bacillota</taxon>
        <taxon>Bacilli</taxon>
        <taxon>Bacillales</taxon>
        <taxon>Paenibacillaceae</taxon>
        <taxon>Cohnella</taxon>
    </lineage>
</organism>
<dbReference type="SUPFAM" id="SSF53448">
    <property type="entry name" value="Nucleotide-diphospho-sugar transferases"/>
    <property type="match status" value="1"/>
</dbReference>
<dbReference type="EC" id="2.4.-.-" evidence="2"/>
<dbReference type="EMBL" id="JBHSMI010000029">
    <property type="protein sequence ID" value="MFC5405514.1"/>
    <property type="molecule type" value="Genomic_DNA"/>
</dbReference>
<name>A0ABW0HY45_9BACL</name>
<reference evidence="3" key="1">
    <citation type="journal article" date="2019" name="Int. J. Syst. Evol. Microbiol.">
        <title>The Global Catalogue of Microorganisms (GCM) 10K type strain sequencing project: providing services to taxonomists for standard genome sequencing and annotation.</title>
        <authorList>
            <consortium name="The Broad Institute Genomics Platform"/>
            <consortium name="The Broad Institute Genome Sequencing Center for Infectious Disease"/>
            <person name="Wu L."/>
            <person name="Ma J."/>
        </authorList>
    </citation>
    <scope>NUCLEOTIDE SEQUENCE [LARGE SCALE GENOMIC DNA]</scope>
    <source>
        <strain evidence="3">CGMCC 1.18575</strain>
    </source>
</reference>
<keyword evidence="2" id="KW-0808">Transferase</keyword>
<dbReference type="Gene3D" id="3.90.550.10">
    <property type="entry name" value="Spore Coat Polysaccharide Biosynthesis Protein SpsA, Chain A"/>
    <property type="match status" value="1"/>
</dbReference>
<evidence type="ECO:0000259" key="1">
    <source>
        <dbReference type="Pfam" id="PF00535"/>
    </source>
</evidence>
<dbReference type="RefSeq" id="WP_378136812.1">
    <property type="nucleotide sequence ID" value="NZ_JBHSMI010000029.1"/>
</dbReference>
<dbReference type="InterPro" id="IPR029044">
    <property type="entry name" value="Nucleotide-diphossugar_trans"/>
</dbReference>
<feature type="domain" description="Glycosyltransferase 2-like" evidence="1">
    <location>
        <begin position="7"/>
        <end position="172"/>
    </location>
</feature>
<proteinExistence type="predicted"/>
<dbReference type="PANTHER" id="PTHR43179">
    <property type="entry name" value="RHAMNOSYLTRANSFERASE WBBL"/>
    <property type="match status" value="1"/>
</dbReference>
<comment type="caution">
    <text evidence="2">The sequence shown here is derived from an EMBL/GenBank/DDBJ whole genome shotgun (WGS) entry which is preliminary data.</text>
</comment>
<dbReference type="Proteomes" id="UP001596113">
    <property type="component" value="Unassembled WGS sequence"/>
</dbReference>
<dbReference type="InterPro" id="IPR001173">
    <property type="entry name" value="Glyco_trans_2-like"/>
</dbReference>
<protein>
    <submittedName>
        <fullName evidence="2">Glycosyltransferase family 2 protein</fullName>
        <ecNumber evidence="2">2.4.-.-</ecNumber>
    </submittedName>
</protein>
<accession>A0ABW0HY45</accession>
<keyword evidence="3" id="KW-1185">Reference proteome</keyword>
<sequence>MTDGKVSIVIPTYNRLDLLQRCVASIRRYTSATCEIVVVDNASTDGTPDWCRREGLTLVSLPRNAGFPVACNKGLRVATGDTLVLLNNDTVATPNWLDNMAAALRSSPEVGIVGPVTNFASGSQQVNYPFENLDEFQRIAAEVNVIDPRKWKKVERIVGICFVFRRELMEQIGLLDERFSPGHYEDDDYCLRARLHGYSLIVCHDCLIYHEGSASFKQEGQEQQQLLVERNYRMFMDKWHLDPRAFI</sequence>
<evidence type="ECO:0000313" key="3">
    <source>
        <dbReference type="Proteomes" id="UP001596113"/>
    </source>
</evidence>
<gene>
    <name evidence="2" type="ORF">ACFPOF_22455</name>
</gene>